<keyword evidence="2" id="KW-1185">Reference proteome</keyword>
<sequence length="1689" mass="183084">MHRTESPRTDTIVSTDATLPADLPIPKDARDSSRSAAQNVRSALAERQLIGVIMPEKLKRMRTIDDTCILEKLEQMRKEIAKKERKLQKLKRLSAQKRCCDNSESSSIAVDDTRSPASLDLRSPLRPIETTLSQSEICQSKSLRPLDSLEKTTHLRETVVNLWEADENACGRRSHGDRTRTEIGERETAANAQDGDSHLSGASACGRSSPSDALPGPSKEERKPPSSDDKCRHSSERSPAERSRDSPVQITSHASPYLVSPVDSARTSVTEPSVDPVSAACSPGKELCSATSVNILKREDVAVPSTAESIPADFRSGSLRGRAKQRGNLSVGPFQQRDKDGEHTAKLSHIEIIGGGRSSKESCATSAYVPAPNVQCDEKQLSVQNDVPLLPIPDIESLHDEHVDNSQKEMFEEQELYLDSQGTEFILNCQGGRDTATEESAIDSTDMTEPQWQTTETSDSVSSKSWSPKRKRRRTMCELPALSAAVDTKGYNFRRRRLSHSPPVMRRMSREAKNVLGAFQRLIQQARQLPVSTFQLQFDKLGLHQYWDAKGASGYQANLQRPEKAFRGSLPSEDCCDKTGVCPGADHVRVRTRTDSSSMLQTPKTSGMFESASVALSLLPDKRTEMPLNATDCEKRETRRSCRQKGRPSVLSCSAQLESIVTSTAAPGGCSGRRVRSLPGTVARSVSNMADDDCSAATDAEPKESSHACERTTPDAQLSAASQLPGGRAAGRTVVPRFRKQCEKIETPVSSTSVSEVPEEVEQSSLHVQLSREVSGQSVNTATNSCEITAVEVRNHTAVEVCLQDVGSVCRNLITSPQEPGAHVHLVDTQNGCRTAKRVFTALPHVPRGKDQCSSQELDTNARQLENSCCTVSSTQSDVCKPVGSQSSECCDGEDELAAASPAHSNLFTQSEESDDAGGEINEFVTTIVQQLDPQMSHAAGCGPVDQPQDSQSDSATPDNLDLPESQTPELAGTPRHSSLSHGQQDLFAEAKRGGLGSKEEGLGHVAENAKSANFSSPLHASDKASDHPSGVAELAFTTCAPSCGLSGEKGMGNGNEAADVHSHRSPLLSAAETRKAEECTVTCLPGTVSRSVAKKLFADASVGKKVSASNADMSALLDPQVLEGMFDEWSEDFDSTARPVNAADTHDCESMSRSCVVGIHNEHSVNDACGTSSAHHTAVEITRSELNGQQAADVLSQSLQRHQSGEECSTDRKGTDCQNHSQGTEDAKEVKCGSPDPALRASIEAEKKLPSGDQCSQSVSNSLEALSGMSRFSDEVEERGMVPYPEGDQQLSCRDLGSPARSHGKYDGLGEDHDGAGWDNTDIAYEEQGQVAACHRGSLLGTRNPLLFFCELKCEEEQPVTGMHLVQAAAHPFLVSVQASAVNVWHLEQHGWRHSLVMRKLKFSVEEDHCLLNCDQWTVLVYLCAQTPLHLPCLEWHTHDGQDGSQLLLTLGSLGSADGFSLKRSQRIYRIAKLSREGWFATALRTTGGATLLRVHRLCHVHGELGDETDALGRTSNLLDSLVGIEGQHDALLGNSANIFYVWDCNDRVLVKKMIHEPDVFGDLQHISWCRSDRGLLFVLMQSFDDVMSTLVTMNPFSCKAEAVSSFSWKLAAKARAGSSRSCSIHVDGRYVACVTPGYGVRIWNIFTGNPVANMWYRSSTSVTMAELSGSMVAAVGLDDGRVIVFTS</sequence>
<protein>
    <submittedName>
        <fullName evidence="1">Uncharacterized protein</fullName>
    </submittedName>
</protein>
<comment type="caution">
    <text evidence="1">The sequence shown here is derived from an EMBL/GenBank/DDBJ whole genome shotgun (WGS) entry which is preliminary data.</text>
</comment>
<dbReference type="EMBL" id="CM023474">
    <property type="protein sequence ID" value="KAH7948883.1"/>
    <property type="molecule type" value="Genomic_DNA"/>
</dbReference>
<evidence type="ECO:0000313" key="1">
    <source>
        <dbReference type="EMBL" id="KAH7948883.1"/>
    </source>
</evidence>
<name>A0ACB8CPA6_DERSI</name>
<reference evidence="1" key="1">
    <citation type="submission" date="2020-05" db="EMBL/GenBank/DDBJ databases">
        <title>Large-scale comparative analyses of tick genomes elucidate their genetic diversity and vector capacities.</title>
        <authorList>
            <person name="Jia N."/>
            <person name="Wang J."/>
            <person name="Shi W."/>
            <person name="Du L."/>
            <person name="Sun Y."/>
            <person name="Zhan W."/>
            <person name="Jiang J."/>
            <person name="Wang Q."/>
            <person name="Zhang B."/>
            <person name="Ji P."/>
            <person name="Sakyi L.B."/>
            <person name="Cui X."/>
            <person name="Yuan T."/>
            <person name="Jiang B."/>
            <person name="Yang W."/>
            <person name="Lam T.T.-Y."/>
            <person name="Chang Q."/>
            <person name="Ding S."/>
            <person name="Wang X."/>
            <person name="Zhu J."/>
            <person name="Ruan X."/>
            <person name="Zhao L."/>
            <person name="Wei J."/>
            <person name="Que T."/>
            <person name="Du C."/>
            <person name="Cheng J."/>
            <person name="Dai P."/>
            <person name="Han X."/>
            <person name="Huang E."/>
            <person name="Gao Y."/>
            <person name="Liu J."/>
            <person name="Shao H."/>
            <person name="Ye R."/>
            <person name="Li L."/>
            <person name="Wei W."/>
            <person name="Wang X."/>
            <person name="Wang C."/>
            <person name="Yang T."/>
            <person name="Huo Q."/>
            <person name="Li W."/>
            <person name="Guo W."/>
            <person name="Chen H."/>
            <person name="Zhou L."/>
            <person name="Ni X."/>
            <person name="Tian J."/>
            <person name="Zhou Y."/>
            <person name="Sheng Y."/>
            <person name="Liu T."/>
            <person name="Pan Y."/>
            <person name="Xia L."/>
            <person name="Li J."/>
            <person name="Zhao F."/>
            <person name="Cao W."/>
        </authorList>
    </citation>
    <scope>NUCLEOTIDE SEQUENCE</scope>
    <source>
        <strain evidence="1">Dsil-2018</strain>
    </source>
</reference>
<gene>
    <name evidence="1" type="ORF">HPB49_002845</name>
</gene>
<proteinExistence type="predicted"/>
<organism evidence="1 2">
    <name type="scientific">Dermacentor silvarum</name>
    <name type="common">Tick</name>
    <dbReference type="NCBI Taxonomy" id="543639"/>
    <lineage>
        <taxon>Eukaryota</taxon>
        <taxon>Metazoa</taxon>
        <taxon>Ecdysozoa</taxon>
        <taxon>Arthropoda</taxon>
        <taxon>Chelicerata</taxon>
        <taxon>Arachnida</taxon>
        <taxon>Acari</taxon>
        <taxon>Parasitiformes</taxon>
        <taxon>Ixodida</taxon>
        <taxon>Ixodoidea</taxon>
        <taxon>Ixodidae</taxon>
        <taxon>Rhipicephalinae</taxon>
        <taxon>Dermacentor</taxon>
    </lineage>
</organism>
<evidence type="ECO:0000313" key="2">
    <source>
        <dbReference type="Proteomes" id="UP000821865"/>
    </source>
</evidence>
<dbReference type="Proteomes" id="UP000821865">
    <property type="component" value="Chromosome 5"/>
</dbReference>
<accession>A0ACB8CPA6</accession>